<feature type="region of interest" description="Disordered" evidence="2">
    <location>
        <begin position="397"/>
        <end position="498"/>
    </location>
</feature>
<dbReference type="GO" id="GO:0008270">
    <property type="term" value="F:zinc ion binding"/>
    <property type="evidence" value="ECO:0007669"/>
    <property type="project" value="InterPro"/>
</dbReference>
<evidence type="ECO:0000256" key="1">
    <source>
        <dbReference type="ARBA" id="ARBA00023242"/>
    </source>
</evidence>
<feature type="compositionally biased region" description="Basic and acidic residues" evidence="2">
    <location>
        <begin position="1"/>
        <end position="20"/>
    </location>
</feature>
<evidence type="ECO:0000313" key="3">
    <source>
        <dbReference type="EMBL" id="CEO53294.1"/>
    </source>
</evidence>
<feature type="compositionally biased region" description="Polar residues" evidence="2">
    <location>
        <begin position="399"/>
        <end position="411"/>
    </location>
</feature>
<protein>
    <recommendedName>
        <fullName evidence="4">Zn(2)-C6 fungal-type domain-containing protein</fullName>
    </recommendedName>
</protein>
<dbReference type="EMBL" id="CDPU01000034">
    <property type="protein sequence ID" value="CEO53294.1"/>
    <property type="molecule type" value="Genomic_DNA"/>
</dbReference>
<name>A0A0B7K828_BIOOC</name>
<proteinExistence type="predicted"/>
<dbReference type="AlphaFoldDB" id="A0A0B7K828"/>
<dbReference type="InterPro" id="IPR001138">
    <property type="entry name" value="Zn2Cys6_DnaBD"/>
</dbReference>
<keyword evidence="1" id="KW-0539">Nucleus</keyword>
<accession>A0A0B7K828</accession>
<evidence type="ECO:0000256" key="2">
    <source>
        <dbReference type="SAM" id="MobiDB-lite"/>
    </source>
</evidence>
<sequence>MAHTSELEPHKRKRESEDSGSHGSFPPGHYQQMPLQQGGINYLSNSLTDRLSLIQGDAETFSDLFSLILEYEGVLERQESFAASLGAKLTGPRLIKGIEKFFEGSIKTYPPHPFPPISWLDVCTYAKTNPDEFSLSHMEDGTRCCQFVCRGHQTEISEDDWRFISSGALNRLPLDHPMEEDETAELATMDIIEQRTSILSRKAEELATRARNLHHKVGVRKQDLSRRRQNWETESGPRFQSVNQRFRKLSQNPSYDLHQDLLQQFLQPTPSATPSRSASVARWSQSQPSPSMSASQPQRSSTSARAAAAELESQLDIFRPLVTQLVERLGRGESIHPPCDRCRRLRQPCLKHLTACQGCTKKHAKCSWKSATEEEITSMRQDMGLPPVEKLPEFDTEQELVSPTGGTTVYSRTAAESIAETPRPESQGTDDPGGGPVAFGLHNILSGRSELPAIRTRAAIPTGQSSGVNAPSTPHSHSSASQAGGERQFWAPSNPPSR</sequence>
<feature type="region of interest" description="Disordered" evidence="2">
    <location>
        <begin position="268"/>
        <end position="307"/>
    </location>
</feature>
<feature type="region of interest" description="Disordered" evidence="2">
    <location>
        <begin position="217"/>
        <end position="243"/>
    </location>
</feature>
<gene>
    <name evidence="3" type="ORF">BN869_000009352_1</name>
</gene>
<dbReference type="GO" id="GO:0000981">
    <property type="term" value="F:DNA-binding transcription factor activity, RNA polymerase II-specific"/>
    <property type="evidence" value="ECO:0007669"/>
    <property type="project" value="InterPro"/>
</dbReference>
<dbReference type="CDD" id="cd00067">
    <property type="entry name" value="GAL4"/>
    <property type="match status" value="1"/>
</dbReference>
<reference evidence="3" key="1">
    <citation type="submission" date="2015-01" db="EMBL/GenBank/DDBJ databases">
        <authorList>
            <person name="Durling Mikael"/>
        </authorList>
    </citation>
    <scope>NUCLEOTIDE SEQUENCE</scope>
</reference>
<evidence type="ECO:0008006" key="4">
    <source>
        <dbReference type="Google" id="ProtNLM"/>
    </source>
</evidence>
<feature type="compositionally biased region" description="Basic and acidic residues" evidence="2">
    <location>
        <begin position="220"/>
        <end position="231"/>
    </location>
</feature>
<organism evidence="3">
    <name type="scientific">Bionectria ochroleuca</name>
    <name type="common">Gliocladium roseum</name>
    <dbReference type="NCBI Taxonomy" id="29856"/>
    <lineage>
        <taxon>Eukaryota</taxon>
        <taxon>Fungi</taxon>
        <taxon>Dikarya</taxon>
        <taxon>Ascomycota</taxon>
        <taxon>Pezizomycotina</taxon>
        <taxon>Sordariomycetes</taxon>
        <taxon>Hypocreomycetidae</taxon>
        <taxon>Hypocreales</taxon>
        <taxon>Bionectriaceae</taxon>
        <taxon>Clonostachys</taxon>
    </lineage>
</organism>
<feature type="compositionally biased region" description="Low complexity" evidence="2">
    <location>
        <begin position="470"/>
        <end position="481"/>
    </location>
</feature>
<feature type="region of interest" description="Disordered" evidence="2">
    <location>
        <begin position="1"/>
        <end position="31"/>
    </location>
</feature>